<keyword evidence="4" id="KW-1185">Reference proteome</keyword>
<gene>
    <name evidence="3" type="ORF">EVOR1521_LOCUS31340</name>
</gene>
<dbReference type="AlphaFoldDB" id="A0AA36JST8"/>
<evidence type="ECO:0000313" key="4">
    <source>
        <dbReference type="Proteomes" id="UP001178507"/>
    </source>
</evidence>
<sequence>MRRGPALLALLALLGGPSLVLLDEAPKGAGNIDNRGGTNGNTSQDRRRVFGINLDPALGKRWVRGVETWRRAGAEVVARGGIQTLCNRGFIYLLCLRYSDGMEVGRSRYFKIGGTKDLHQRLHAYVTAQPFRPEVVCEACVPDWRSAERQLLEAFPRSSDLDGGEEWRRLGSRELQRAVAQMHEAEEAWRNLPEEVVPLPLARALLTSSAGKTAERDAEAVPHRPLFATTLPGIHRQAAEAVLEQFSMHGGRATVLMPEHTGMQQVGLALLEAMQTMGMEVRRVLVVTERVFDTLAAWGQADGREILWLQQKQDAREARQRRLKVHTARSGKELDAFLASDVGDCKIVVCSTNGHSGSMLIPQALAWLHHHSFDLLVCEDCLTTTRELTKGTRLDELFDDEIIPMRHRVFLTSSTTYLQQGKAFKNRPRFFAIRGESGYGPVVFHLPRSDAVRLGFLRHTKLHLLGGSGGFRASAAKDQARAIASCIEQNGAKRIYAFLPKNEAANELHAELNVLQGITSICVNGSMSLQDRFAYIELFEKANSDPADLESRRFRRSQSWSEGDRAEDVRLMPLASAKMSEVPIVPHICDTSTASPTSSNTSECDGADGVSDGEEAIAVSTAHVTGKCNPCVLLASLGRCFAENCRYCHGEHQVPQNNKRPRKNTRDMYKRLVQQSLDLQDPEQQHGALQSLAARNNYTRALIIGALQAQTQWQ</sequence>
<comment type="caution">
    <text evidence="3">The sequence shown here is derived from an EMBL/GenBank/DDBJ whole genome shotgun (WGS) entry which is preliminary data.</text>
</comment>
<feature type="chain" id="PRO_5041246190" description="Bacteriophage T5 Orf172 DNA-binding domain-containing protein" evidence="1">
    <location>
        <begin position="23"/>
        <end position="714"/>
    </location>
</feature>
<evidence type="ECO:0000256" key="1">
    <source>
        <dbReference type="SAM" id="SignalP"/>
    </source>
</evidence>
<dbReference type="InterPro" id="IPR018306">
    <property type="entry name" value="Phage_T5_Orf172_DNA-bd"/>
</dbReference>
<protein>
    <recommendedName>
        <fullName evidence="2">Bacteriophage T5 Orf172 DNA-binding domain-containing protein</fullName>
    </recommendedName>
</protein>
<keyword evidence="1" id="KW-0732">Signal</keyword>
<evidence type="ECO:0000259" key="2">
    <source>
        <dbReference type="Pfam" id="PF10544"/>
    </source>
</evidence>
<organism evidence="3 4">
    <name type="scientific">Effrenium voratum</name>
    <dbReference type="NCBI Taxonomy" id="2562239"/>
    <lineage>
        <taxon>Eukaryota</taxon>
        <taxon>Sar</taxon>
        <taxon>Alveolata</taxon>
        <taxon>Dinophyceae</taxon>
        <taxon>Suessiales</taxon>
        <taxon>Symbiodiniaceae</taxon>
        <taxon>Effrenium</taxon>
    </lineage>
</organism>
<dbReference type="Pfam" id="PF10544">
    <property type="entry name" value="T5orf172"/>
    <property type="match status" value="1"/>
</dbReference>
<dbReference type="Proteomes" id="UP001178507">
    <property type="component" value="Unassembled WGS sequence"/>
</dbReference>
<feature type="domain" description="Bacteriophage T5 Orf172 DNA-binding" evidence="2">
    <location>
        <begin position="89"/>
        <end position="182"/>
    </location>
</feature>
<feature type="signal peptide" evidence="1">
    <location>
        <begin position="1"/>
        <end position="22"/>
    </location>
</feature>
<dbReference type="EMBL" id="CAUJNA010003825">
    <property type="protein sequence ID" value="CAJ1410533.1"/>
    <property type="molecule type" value="Genomic_DNA"/>
</dbReference>
<accession>A0AA36JST8</accession>
<name>A0AA36JST8_9DINO</name>
<evidence type="ECO:0000313" key="3">
    <source>
        <dbReference type="EMBL" id="CAJ1410533.1"/>
    </source>
</evidence>
<reference evidence="3" key="1">
    <citation type="submission" date="2023-08" db="EMBL/GenBank/DDBJ databases">
        <authorList>
            <person name="Chen Y."/>
            <person name="Shah S."/>
            <person name="Dougan E. K."/>
            <person name="Thang M."/>
            <person name="Chan C."/>
        </authorList>
    </citation>
    <scope>NUCLEOTIDE SEQUENCE</scope>
</reference>
<proteinExistence type="predicted"/>